<gene>
    <name evidence="1" type="ORF">METZ01_LOCUS428274</name>
</gene>
<dbReference type="EMBL" id="UINC01171062">
    <property type="protein sequence ID" value="SVD75420.1"/>
    <property type="molecule type" value="Genomic_DNA"/>
</dbReference>
<evidence type="ECO:0000313" key="1">
    <source>
        <dbReference type="EMBL" id="SVD75420.1"/>
    </source>
</evidence>
<organism evidence="1">
    <name type="scientific">marine metagenome</name>
    <dbReference type="NCBI Taxonomy" id="408172"/>
    <lineage>
        <taxon>unclassified sequences</taxon>
        <taxon>metagenomes</taxon>
        <taxon>ecological metagenomes</taxon>
    </lineage>
</organism>
<protein>
    <submittedName>
        <fullName evidence="1">Uncharacterized protein</fullName>
    </submittedName>
</protein>
<sequence length="28" mass="3093">IPGWLNPDASAVLLMLSLFSTIKSKYLN</sequence>
<proteinExistence type="predicted"/>
<feature type="non-terminal residue" evidence="1">
    <location>
        <position position="1"/>
    </location>
</feature>
<dbReference type="AlphaFoldDB" id="A0A382XX34"/>
<accession>A0A382XX34</accession>
<name>A0A382XX34_9ZZZZ</name>
<reference evidence="1" key="1">
    <citation type="submission" date="2018-05" db="EMBL/GenBank/DDBJ databases">
        <authorList>
            <person name="Lanie J.A."/>
            <person name="Ng W.-L."/>
            <person name="Kazmierczak K.M."/>
            <person name="Andrzejewski T.M."/>
            <person name="Davidsen T.M."/>
            <person name="Wayne K.J."/>
            <person name="Tettelin H."/>
            <person name="Glass J.I."/>
            <person name="Rusch D."/>
            <person name="Podicherti R."/>
            <person name="Tsui H.-C.T."/>
            <person name="Winkler M.E."/>
        </authorList>
    </citation>
    <scope>NUCLEOTIDE SEQUENCE</scope>
</reference>